<comment type="caution">
    <text evidence="1">The sequence shown here is derived from an EMBL/GenBank/DDBJ whole genome shotgun (WGS) entry which is preliminary data.</text>
</comment>
<dbReference type="Proteomes" id="UP001203423">
    <property type="component" value="Unassembled WGS sequence"/>
</dbReference>
<reference evidence="1 2" key="1">
    <citation type="submission" date="2022-01" db="EMBL/GenBank/DDBJ databases">
        <title>Whole genome-based taxonomy of the Shewanellaceae.</title>
        <authorList>
            <person name="Martin-Rodriguez A.J."/>
        </authorList>
    </citation>
    <scope>NUCLEOTIDE SEQUENCE [LARGE SCALE GENOMIC DNA]</scope>
    <source>
        <strain evidence="1 2">DSM 17177</strain>
    </source>
</reference>
<protein>
    <submittedName>
        <fullName evidence="1">Uncharacterized protein</fullName>
    </submittedName>
</protein>
<name>A0ABT0LJ59_9GAMM</name>
<organism evidence="1 2">
    <name type="scientific">Shewanella surugensis</name>
    <dbReference type="NCBI Taxonomy" id="212020"/>
    <lineage>
        <taxon>Bacteria</taxon>
        <taxon>Pseudomonadati</taxon>
        <taxon>Pseudomonadota</taxon>
        <taxon>Gammaproteobacteria</taxon>
        <taxon>Alteromonadales</taxon>
        <taxon>Shewanellaceae</taxon>
        <taxon>Shewanella</taxon>
    </lineage>
</organism>
<evidence type="ECO:0000313" key="2">
    <source>
        <dbReference type="Proteomes" id="UP001203423"/>
    </source>
</evidence>
<dbReference type="RefSeq" id="WP_248943155.1">
    <property type="nucleotide sequence ID" value="NZ_JAKIKS010000199.1"/>
</dbReference>
<keyword evidence="2" id="KW-1185">Reference proteome</keyword>
<gene>
    <name evidence="1" type="ORF">L2764_25415</name>
</gene>
<dbReference type="EMBL" id="JAKIKS010000199">
    <property type="protein sequence ID" value="MCL1127721.1"/>
    <property type="molecule type" value="Genomic_DNA"/>
</dbReference>
<proteinExistence type="predicted"/>
<accession>A0ABT0LJ59</accession>
<sequence length="184" mass="20394">MTSITLATIPANQLTESTYNTEGKEYSQLNLSNNRIYAAINGDVKAATDMGFFDTLFDKIFNSSQKAEALDLLKTMIENELTTPHHQADGRYDESLTEYHSLKNNFDALKSLAGEHNKGLFVIENEGSLEDISVVFTVAGQPIRSALNPNYVYDDRQDILDGFGSYSEEGDALISSNVFANEFV</sequence>
<evidence type="ECO:0000313" key="1">
    <source>
        <dbReference type="EMBL" id="MCL1127721.1"/>
    </source>
</evidence>